<dbReference type="OrthoDB" id="9800141at2"/>
<organism evidence="3 4">
    <name type="scientific">Chamaesiphon minutus (strain ATCC 27169 / PCC 6605)</name>
    <dbReference type="NCBI Taxonomy" id="1173020"/>
    <lineage>
        <taxon>Bacteria</taxon>
        <taxon>Bacillati</taxon>
        <taxon>Cyanobacteriota</taxon>
        <taxon>Cyanophyceae</taxon>
        <taxon>Gomontiellales</taxon>
        <taxon>Chamaesiphonaceae</taxon>
        <taxon>Chamaesiphon</taxon>
    </lineage>
</organism>
<feature type="transmembrane region" description="Helical" evidence="1">
    <location>
        <begin position="57"/>
        <end position="79"/>
    </location>
</feature>
<dbReference type="STRING" id="1173020.Cha6605_1949"/>
<feature type="domain" description="EfeO-type cupredoxin-like" evidence="2">
    <location>
        <begin position="75"/>
        <end position="176"/>
    </location>
</feature>
<dbReference type="InterPro" id="IPR028096">
    <property type="entry name" value="EfeO_Cupredoxin"/>
</dbReference>
<keyword evidence="1" id="KW-1133">Transmembrane helix</keyword>
<evidence type="ECO:0000313" key="4">
    <source>
        <dbReference type="Proteomes" id="UP000010366"/>
    </source>
</evidence>
<dbReference type="Proteomes" id="UP000010366">
    <property type="component" value="Chromosome"/>
</dbReference>
<proteinExistence type="predicted"/>
<dbReference type="Pfam" id="PF13473">
    <property type="entry name" value="Cupredoxin_1"/>
    <property type="match status" value="1"/>
</dbReference>
<sequence length="181" mass="19818">MKLAAISIGAMLSILPISGYFGYAQYKPVNAQMGEGSPMQMQPSASDRSFRQIEQPLPIKVGVVLGGMTLIGAELWWFLGRKQQKQQATQSNGVQEVLVTVDGGYRPDRVVVNNGEPVRLSFHRLDSNSCLDEVLIPDFGISTRLPVGQTTTVEFTPTKVGEYAFTCGMRMFRGVIEVTAT</sequence>
<name>K9UF45_CHAP6</name>
<keyword evidence="1" id="KW-0812">Transmembrane</keyword>
<dbReference type="RefSeq" id="WP_015159222.1">
    <property type="nucleotide sequence ID" value="NC_019697.1"/>
</dbReference>
<gene>
    <name evidence="3" type="ORF">Cha6605_1949</name>
</gene>
<evidence type="ECO:0000256" key="1">
    <source>
        <dbReference type="SAM" id="Phobius"/>
    </source>
</evidence>
<dbReference type="AlphaFoldDB" id="K9UF45"/>
<dbReference type="Gene3D" id="2.60.40.420">
    <property type="entry name" value="Cupredoxins - blue copper proteins"/>
    <property type="match status" value="1"/>
</dbReference>
<evidence type="ECO:0000313" key="3">
    <source>
        <dbReference type="EMBL" id="AFY93056.1"/>
    </source>
</evidence>
<dbReference type="EMBL" id="CP003600">
    <property type="protein sequence ID" value="AFY93056.1"/>
    <property type="molecule type" value="Genomic_DNA"/>
</dbReference>
<keyword evidence="1" id="KW-0472">Membrane</keyword>
<evidence type="ECO:0000259" key="2">
    <source>
        <dbReference type="Pfam" id="PF13473"/>
    </source>
</evidence>
<keyword evidence="4" id="KW-1185">Reference proteome</keyword>
<accession>K9UF45</accession>
<dbReference type="SUPFAM" id="SSF49503">
    <property type="entry name" value="Cupredoxins"/>
    <property type="match status" value="1"/>
</dbReference>
<dbReference type="eggNOG" id="COG4633">
    <property type="taxonomic scope" value="Bacteria"/>
</dbReference>
<dbReference type="InterPro" id="IPR008972">
    <property type="entry name" value="Cupredoxin"/>
</dbReference>
<dbReference type="KEGG" id="cmp:Cha6605_1949"/>
<reference evidence="3 4" key="1">
    <citation type="submission" date="2012-05" db="EMBL/GenBank/DDBJ databases">
        <title>Finished chromosome of genome of Chamaesiphon sp. PCC 6605.</title>
        <authorList>
            <consortium name="US DOE Joint Genome Institute"/>
            <person name="Gugger M."/>
            <person name="Coursin T."/>
            <person name="Rippka R."/>
            <person name="Tandeau De Marsac N."/>
            <person name="Huntemann M."/>
            <person name="Wei C.-L."/>
            <person name="Han J."/>
            <person name="Detter J.C."/>
            <person name="Han C."/>
            <person name="Tapia R."/>
            <person name="Chen A."/>
            <person name="Kyrpides N."/>
            <person name="Mavromatis K."/>
            <person name="Markowitz V."/>
            <person name="Szeto E."/>
            <person name="Ivanova N."/>
            <person name="Pagani I."/>
            <person name="Pati A."/>
            <person name="Goodwin L."/>
            <person name="Nordberg H.P."/>
            <person name="Cantor M.N."/>
            <person name="Hua S.X."/>
            <person name="Woyke T."/>
            <person name="Kerfeld C.A."/>
        </authorList>
    </citation>
    <scope>NUCLEOTIDE SEQUENCE [LARGE SCALE GENOMIC DNA]</scope>
    <source>
        <strain evidence="4">ATCC 27169 / PCC 6605</strain>
    </source>
</reference>
<protein>
    <recommendedName>
        <fullName evidence="2">EfeO-type cupredoxin-like domain-containing protein</fullName>
    </recommendedName>
</protein>
<dbReference type="HOGENOM" id="CLU_131523_0_0_3"/>